<dbReference type="GO" id="GO:0008320">
    <property type="term" value="F:protein transmembrane transporter activity"/>
    <property type="evidence" value="ECO:0007669"/>
    <property type="project" value="TreeGrafter"/>
</dbReference>
<keyword evidence="8" id="KW-1185">Reference proteome</keyword>
<dbReference type="InterPro" id="IPR011990">
    <property type="entry name" value="TPR-like_helical_dom_sf"/>
</dbReference>
<dbReference type="PANTHER" id="PTHR46208">
    <property type="entry name" value="MITOCHONDRIAL IMPORT RECEPTOR SUBUNIT TOM70"/>
    <property type="match status" value="1"/>
</dbReference>
<comment type="caution">
    <text evidence="7">The sequence shown here is derived from an EMBL/GenBank/DDBJ whole genome shotgun (WGS) entry which is preliminary data.</text>
</comment>
<feature type="non-terminal residue" evidence="7">
    <location>
        <position position="1"/>
    </location>
</feature>
<sequence length="94" mass="10790">NVLPLVNKGLVLYQWKKDVGVAEHCCHEAMWLDAECEAAVAMLAQLRLQQGKMEKAVEMFVRQAWLARSEPEVVNALMYQYVSTAQLDFMKNYP</sequence>
<dbReference type="GO" id="GO:0045039">
    <property type="term" value="P:protein insertion into mitochondrial inner membrane"/>
    <property type="evidence" value="ECO:0007669"/>
    <property type="project" value="TreeGrafter"/>
</dbReference>
<evidence type="ECO:0000313" key="7">
    <source>
        <dbReference type="EMBL" id="KAJ7730708.1"/>
    </source>
</evidence>
<dbReference type="GO" id="GO:0005741">
    <property type="term" value="C:mitochondrial outer membrane"/>
    <property type="evidence" value="ECO:0007669"/>
    <property type="project" value="TreeGrafter"/>
</dbReference>
<keyword evidence="5" id="KW-1133">Transmembrane helix</keyword>
<keyword evidence="6" id="KW-0472">Membrane</keyword>
<evidence type="ECO:0000256" key="1">
    <source>
        <dbReference type="ARBA" id="ARBA00004370"/>
    </source>
</evidence>
<dbReference type="Proteomes" id="UP001215280">
    <property type="component" value="Unassembled WGS sequence"/>
</dbReference>
<proteinExistence type="predicted"/>
<dbReference type="GO" id="GO:0030943">
    <property type="term" value="F:mitochondrion targeting sequence binding"/>
    <property type="evidence" value="ECO:0007669"/>
    <property type="project" value="TreeGrafter"/>
</dbReference>
<evidence type="ECO:0000256" key="2">
    <source>
        <dbReference type="ARBA" id="ARBA00022692"/>
    </source>
</evidence>
<keyword evidence="2" id="KW-0812">Transmembrane</keyword>
<dbReference type="EMBL" id="JARJLG010000188">
    <property type="protein sequence ID" value="KAJ7730708.1"/>
    <property type="molecule type" value="Genomic_DNA"/>
</dbReference>
<dbReference type="PANTHER" id="PTHR46208:SF1">
    <property type="entry name" value="MITOCHONDRIAL IMPORT RECEPTOR SUBUNIT TOM70"/>
    <property type="match status" value="1"/>
</dbReference>
<organism evidence="7 8">
    <name type="scientific">Mycena maculata</name>
    <dbReference type="NCBI Taxonomy" id="230809"/>
    <lineage>
        <taxon>Eukaryota</taxon>
        <taxon>Fungi</taxon>
        <taxon>Dikarya</taxon>
        <taxon>Basidiomycota</taxon>
        <taxon>Agaricomycotina</taxon>
        <taxon>Agaricomycetes</taxon>
        <taxon>Agaricomycetidae</taxon>
        <taxon>Agaricales</taxon>
        <taxon>Marasmiineae</taxon>
        <taxon>Mycenaceae</taxon>
        <taxon>Mycena</taxon>
    </lineage>
</organism>
<reference evidence="7" key="1">
    <citation type="submission" date="2023-03" db="EMBL/GenBank/DDBJ databases">
        <title>Massive genome expansion in bonnet fungi (Mycena s.s.) driven by repeated elements and novel gene families across ecological guilds.</title>
        <authorList>
            <consortium name="Lawrence Berkeley National Laboratory"/>
            <person name="Harder C.B."/>
            <person name="Miyauchi S."/>
            <person name="Viragh M."/>
            <person name="Kuo A."/>
            <person name="Thoen E."/>
            <person name="Andreopoulos B."/>
            <person name="Lu D."/>
            <person name="Skrede I."/>
            <person name="Drula E."/>
            <person name="Henrissat B."/>
            <person name="Morin E."/>
            <person name="Kohler A."/>
            <person name="Barry K."/>
            <person name="LaButti K."/>
            <person name="Morin E."/>
            <person name="Salamov A."/>
            <person name="Lipzen A."/>
            <person name="Mereny Z."/>
            <person name="Hegedus B."/>
            <person name="Baldrian P."/>
            <person name="Stursova M."/>
            <person name="Weitz H."/>
            <person name="Taylor A."/>
            <person name="Grigoriev I.V."/>
            <person name="Nagy L.G."/>
            <person name="Martin F."/>
            <person name="Kauserud H."/>
        </authorList>
    </citation>
    <scope>NUCLEOTIDE SEQUENCE</scope>
    <source>
        <strain evidence="7">CBHHK188m</strain>
    </source>
</reference>
<evidence type="ECO:0000256" key="4">
    <source>
        <dbReference type="ARBA" id="ARBA00022803"/>
    </source>
</evidence>
<name>A0AAD7HZB4_9AGAR</name>
<evidence type="ECO:0000256" key="3">
    <source>
        <dbReference type="ARBA" id="ARBA00022737"/>
    </source>
</evidence>
<dbReference type="AlphaFoldDB" id="A0AAD7HZB4"/>
<keyword evidence="3" id="KW-0677">Repeat</keyword>
<dbReference type="GO" id="GO:0030150">
    <property type="term" value="P:protein import into mitochondrial matrix"/>
    <property type="evidence" value="ECO:0007669"/>
    <property type="project" value="TreeGrafter"/>
</dbReference>
<evidence type="ECO:0000256" key="6">
    <source>
        <dbReference type="ARBA" id="ARBA00023136"/>
    </source>
</evidence>
<dbReference type="SUPFAM" id="SSF48452">
    <property type="entry name" value="TPR-like"/>
    <property type="match status" value="1"/>
</dbReference>
<feature type="non-terminal residue" evidence="7">
    <location>
        <position position="94"/>
    </location>
</feature>
<dbReference type="Gene3D" id="1.25.40.10">
    <property type="entry name" value="Tetratricopeptide repeat domain"/>
    <property type="match status" value="1"/>
</dbReference>
<protein>
    <submittedName>
        <fullName evidence="7">Uncharacterized protein</fullName>
    </submittedName>
</protein>
<keyword evidence="4" id="KW-0802">TPR repeat</keyword>
<evidence type="ECO:0000313" key="8">
    <source>
        <dbReference type="Proteomes" id="UP001215280"/>
    </source>
</evidence>
<evidence type="ECO:0000256" key="5">
    <source>
        <dbReference type="ARBA" id="ARBA00022989"/>
    </source>
</evidence>
<accession>A0AAD7HZB4</accession>
<gene>
    <name evidence="7" type="ORF">DFH07DRAFT_992975</name>
</gene>
<comment type="subcellular location">
    <subcellularLocation>
        <location evidence="1">Membrane</location>
    </subcellularLocation>
</comment>